<dbReference type="Gene3D" id="3.40.630.30">
    <property type="match status" value="1"/>
</dbReference>
<dbReference type="InterPro" id="IPR039968">
    <property type="entry name" value="BcerS-like"/>
</dbReference>
<accession>A0A518DT51</accession>
<reference evidence="2 3" key="1">
    <citation type="submission" date="2019-02" db="EMBL/GenBank/DDBJ databases">
        <title>Deep-cultivation of Planctomycetes and their phenomic and genomic characterization uncovers novel biology.</title>
        <authorList>
            <person name="Wiegand S."/>
            <person name="Jogler M."/>
            <person name="Boedeker C."/>
            <person name="Pinto D."/>
            <person name="Vollmers J."/>
            <person name="Rivas-Marin E."/>
            <person name="Kohn T."/>
            <person name="Peeters S.H."/>
            <person name="Heuer A."/>
            <person name="Rast P."/>
            <person name="Oberbeckmann S."/>
            <person name="Bunk B."/>
            <person name="Jeske O."/>
            <person name="Meyerdierks A."/>
            <person name="Storesund J.E."/>
            <person name="Kallscheuer N."/>
            <person name="Luecker S."/>
            <person name="Lage O.M."/>
            <person name="Pohl T."/>
            <person name="Merkel B.J."/>
            <person name="Hornburger P."/>
            <person name="Mueller R.-W."/>
            <person name="Bruemmer F."/>
            <person name="Labrenz M."/>
            <person name="Spormann A.M."/>
            <person name="Op den Camp H."/>
            <person name="Overmann J."/>
            <person name="Amann R."/>
            <person name="Jetten M.S.M."/>
            <person name="Mascher T."/>
            <person name="Medema M.H."/>
            <person name="Devos D.P."/>
            <person name="Kaster A.-K."/>
            <person name="Ovreas L."/>
            <person name="Rohde M."/>
            <person name="Galperin M.Y."/>
            <person name="Jogler C."/>
        </authorList>
    </citation>
    <scope>NUCLEOTIDE SEQUENCE [LARGE SCALE GENOMIC DNA]</scope>
    <source>
        <strain evidence="2 3">Pla85_3_4</strain>
    </source>
</reference>
<dbReference type="OrthoDB" id="9806005at2"/>
<sequence>MSQLEIRPVAGGRDQKLFLNLPWKIYKGDPNWIPPLRMEQKELVNYKKHPFYDAAEIQTFLALRDGQPIGRVAAIVNADHNERHKEQLGFIGFFECTNDQEAANGLFDAAKAWFAARDIRKIRGPANPSLNHTVGLLIKRFDLAPTFMMTYNPEYYPVLWETYGFEKVEDLYAYWGHIDMLDTIDEKLRWVIGECQKRFKITLRKVDRKNFLNDVRMFLDIYNKSMVGTWGFVPMSDKECTHMAASLRWLIVPEMTTVAEVDGKPIGVAFGLLDYNPTIKKIDGSLFPFGFLRLLMSKKHIQRVRVISTNVLPEYQRWGVGLLLLSRLVPDVRAWGVKEGEFSWVLESNQLSRGTLERGGAERRQEYRLYDYSF</sequence>
<keyword evidence="3" id="KW-1185">Reference proteome</keyword>
<dbReference type="KEGG" id="lcre:Pla8534_28330"/>
<dbReference type="AlphaFoldDB" id="A0A518DT51"/>
<dbReference type="RefSeq" id="WP_145053805.1">
    <property type="nucleotide sequence ID" value="NZ_CP036433.1"/>
</dbReference>
<protein>
    <recommendedName>
        <fullName evidence="1">N-acetyltransferase domain-containing protein</fullName>
    </recommendedName>
</protein>
<dbReference type="PANTHER" id="PTHR41368:SF1">
    <property type="entry name" value="PROTEIN YGHO"/>
    <property type="match status" value="1"/>
</dbReference>
<evidence type="ECO:0000259" key="1">
    <source>
        <dbReference type="PROSITE" id="PS51186"/>
    </source>
</evidence>
<gene>
    <name evidence="2" type="ORF">Pla8534_28330</name>
</gene>
<dbReference type="InterPro" id="IPR016181">
    <property type="entry name" value="Acyl_CoA_acyltransferase"/>
</dbReference>
<dbReference type="Proteomes" id="UP000317648">
    <property type="component" value="Chromosome"/>
</dbReference>
<evidence type="ECO:0000313" key="2">
    <source>
        <dbReference type="EMBL" id="QDU95022.1"/>
    </source>
</evidence>
<dbReference type="CDD" id="cd04301">
    <property type="entry name" value="NAT_SF"/>
    <property type="match status" value="1"/>
</dbReference>
<evidence type="ECO:0000313" key="3">
    <source>
        <dbReference type="Proteomes" id="UP000317648"/>
    </source>
</evidence>
<dbReference type="InterPro" id="IPR000182">
    <property type="entry name" value="GNAT_dom"/>
</dbReference>
<dbReference type="EMBL" id="CP036433">
    <property type="protein sequence ID" value="QDU95022.1"/>
    <property type="molecule type" value="Genomic_DNA"/>
</dbReference>
<dbReference type="GO" id="GO:0016747">
    <property type="term" value="F:acyltransferase activity, transferring groups other than amino-acyl groups"/>
    <property type="evidence" value="ECO:0007669"/>
    <property type="project" value="InterPro"/>
</dbReference>
<dbReference type="PROSITE" id="PS51186">
    <property type="entry name" value="GNAT"/>
    <property type="match status" value="1"/>
</dbReference>
<organism evidence="2 3">
    <name type="scientific">Lignipirellula cremea</name>
    <dbReference type="NCBI Taxonomy" id="2528010"/>
    <lineage>
        <taxon>Bacteria</taxon>
        <taxon>Pseudomonadati</taxon>
        <taxon>Planctomycetota</taxon>
        <taxon>Planctomycetia</taxon>
        <taxon>Pirellulales</taxon>
        <taxon>Pirellulaceae</taxon>
        <taxon>Lignipirellula</taxon>
    </lineage>
</organism>
<dbReference type="SUPFAM" id="SSF55729">
    <property type="entry name" value="Acyl-CoA N-acyltransferases (Nat)"/>
    <property type="match status" value="1"/>
</dbReference>
<feature type="domain" description="N-acetyltransferase" evidence="1">
    <location>
        <begin position="201"/>
        <end position="374"/>
    </location>
</feature>
<proteinExistence type="predicted"/>
<name>A0A518DT51_9BACT</name>
<dbReference type="PANTHER" id="PTHR41368">
    <property type="entry name" value="PROTEIN YGHO"/>
    <property type="match status" value="1"/>
</dbReference>